<evidence type="ECO:0000256" key="4">
    <source>
        <dbReference type="ARBA" id="ARBA00022989"/>
    </source>
</evidence>
<evidence type="ECO:0000256" key="6">
    <source>
        <dbReference type="ARBA" id="ARBA00035673"/>
    </source>
</evidence>
<evidence type="ECO:0000256" key="9">
    <source>
        <dbReference type="SAM" id="MobiDB-lite"/>
    </source>
</evidence>
<keyword evidence="4 10" id="KW-1133">Transmembrane helix</keyword>
<name>A0AAQ4FKS6_AMBAM</name>
<evidence type="ECO:0000256" key="2">
    <source>
        <dbReference type="ARBA" id="ARBA00007375"/>
    </source>
</evidence>
<evidence type="ECO:0000256" key="8">
    <source>
        <dbReference type="ARBA" id="ARBA00049560"/>
    </source>
</evidence>
<feature type="transmembrane region" description="Helical" evidence="10">
    <location>
        <begin position="203"/>
        <end position="223"/>
    </location>
</feature>
<evidence type="ECO:0000256" key="10">
    <source>
        <dbReference type="SAM" id="Phobius"/>
    </source>
</evidence>
<protein>
    <recommendedName>
        <fullName evidence="6">lysoplasmalogenase</fullName>
        <ecNumber evidence="6">3.3.2.2</ecNumber>
    </recommendedName>
</protein>
<feature type="region of interest" description="Disordered" evidence="9">
    <location>
        <begin position="314"/>
        <end position="334"/>
    </location>
</feature>
<gene>
    <name evidence="11" type="ORF">V5799_023036</name>
</gene>
<feature type="transmembrane region" description="Helical" evidence="10">
    <location>
        <begin position="180"/>
        <end position="197"/>
    </location>
</feature>
<evidence type="ECO:0000256" key="5">
    <source>
        <dbReference type="ARBA" id="ARBA00023136"/>
    </source>
</evidence>
<evidence type="ECO:0000256" key="7">
    <source>
        <dbReference type="ARBA" id="ARBA00049458"/>
    </source>
</evidence>
<dbReference type="Pfam" id="PF07947">
    <property type="entry name" value="YhhN"/>
    <property type="match status" value="1"/>
</dbReference>
<evidence type="ECO:0000313" key="12">
    <source>
        <dbReference type="Proteomes" id="UP001321473"/>
    </source>
</evidence>
<feature type="transmembrane region" description="Helical" evidence="10">
    <location>
        <begin position="154"/>
        <end position="173"/>
    </location>
</feature>
<dbReference type="GO" id="GO:0047408">
    <property type="term" value="F:alkenylglycerophosphocholine hydrolase activity"/>
    <property type="evidence" value="ECO:0007669"/>
    <property type="project" value="UniProtKB-EC"/>
</dbReference>
<keyword evidence="3 10" id="KW-0812">Transmembrane</keyword>
<sequence length="334" mass="36413">MYNIGATQWTTIVSRMYEGHPLPDVRLSDMDGKLGPRTVDIPRAVLCKKRRPNERPAGSAGHTCGHVCVQVKCVGPKLVPFLKTVALYFVVAISWQPSWLGCLLKCLPVAFLMVFVVLHGISLGDARHCYSRRVLFGLGLSCLGDALLVWPWGFLPGMAAFGAAHLFYIAAFGTRPLNPWAGAVCLACIAAAATLLLPNLHGIYLFAVPLYGFVLMIMVWRGVSRVRFFDELWTWTKLCSCFGGILFAASDMLIAFNLFYMSAPPRYIQHVIMLSYYAAQLGIALSVVDCRTIAAISAANEQQVPCRNGGPCSSTLAPPSSATHLPGTSKTRLE</sequence>
<dbReference type="EC" id="3.3.2.2" evidence="6"/>
<dbReference type="PANTHER" id="PTHR31885:SF6">
    <property type="entry name" value="GH04784P"/>
    <property type="match status" value="1"/>
</dbReference>
<dbReference type="EMBL" id="JARKHS020002020">
    <property type="protein sequence ID" value="KAK8787188.1"/>
    <property type="molecule type" value="Genomic_DNA"/>
</dbReference>
<dbReference type="PANTHER" id="PTHR31885">
    <property type="entry name" value="GH04784P"/>
    <property type="match status" value="1"/>
</dbReference>
<keyword evidence="12" id="KW-1185">Reference proteome</keyword>
<comment type="caution">
    <text evidence="11">The sequence shown here is derived from an EMBL/GenBank/DDBJ whole genome shotgun (WGS) entry which is preliminary data.</text>
</comment>
<dbReference type="GO" id="GO:0016020">
    <property type="term" value="C:membrane"/>
    <property type="evidence" value="ECO:0007669"/>
    <property type="project" value="UniProtKB-SubCell"/>
</dbReference>
<comment type="similarity">
    <text evidence="2">Belongs to the TMEM86 family.</text>
</comment>
<dbReference type="Proteomes" id="UP001321473">
    <property type="component" value="Unassembled WGS sequence"/>
</dbReference>
<feature type="transmembrane region" description="Helical" evidence="10">
    <location>
        <begin position="267"/>
        <end position="288"/>
    </location>
</feature>
<comment type="subcellular location">
    <subcellularLocation>
        <location evidence="1">Membrane</location>
        <topology evidence="1">Multi-pass membrane protein</topology>
    </subcellularLocation>
</comment>
<proteinExistence type="inferred from homology"/>
<evidence type="ECO:0000256" key="1">
    <source>
        <dbReference type="ARBA" id="ARBA00004141"/>
    </source>
</evidence>
<accession>A0AAQ4FKS6</accession>
<evidence type="ECO:0000256" key="3">
    <source>
        <dbReference type="ARBA" id="ARBA00022692"/>
    </source>
</evidence>
<feature type="transmembrane region" description="Helical" evidence="10">
    <location>
        <begin position="235"/>
        <end position="261"/>
    </location>
</feature>
<comment type="catalytic activity">
    <reaction evidence="7">
        <text>a 1-O-(1Z-alkenyl)-sn-glycero-3-phosphoethanolamine + H2O = a 2,3-saturated aldehyde + sn-glycero-3-phosphoethanolamine</text>
        <dbReference type="Rhea" id="RHEA:16905"/>
        <dbReference type="ChEBI" id="CHEBI:15377"/>
        <dbReference type="ChEBI" id="CHEBI:73359"/>
        <dbReference type="ChEBI" id="CHEBI:77288"/>
        <dbReference type="ChEBI" id="CHEBI:143890"/>
        <dbReference type="EC" id="3.3.2.2"/>
    </reaction>
</comment>
<organism evidence="11 12">
    <name type="scientific">Amblyomma americanum</name>
    <name type="common">Lone star tick</name>
    <dbReference type="NCBI Taxonomy" id="6943"/>
    <lineage>
        <taxon>Eukaryota</taxon>
        <taxon>Metazoa</taxon>
        <taxon>Ecdysozoa</taxon>
        <taxon>Arthropoda</taxon>
        <taxon>Chelicerata</taxon>
        <taxon>Arachnida</taxon>
        <taxon>Acari</taxon>
        <taxon>Parasitiformes</taxon>
        <taxon>Ixodida</taxon>
        <taxon>Ixodoidea</taxon>
        <taxon>Ixodidae</taxon>
        <taxon>Amblyomminae</taxon>
        <taxon>Amblyomma</taxon>
    </lineage>
</organism>
<dbReference type="AlphaFoldDB" id="A0AAQ4FKS6"/>
<reference evidence="11 12" key="1">
    <citation type="journal article" date="2023" name="Arcadia Sci">
        <title>De novo assembly of a long-read Amblyomma americanum tick genome.</title>
        <authorList>
            <person name="Chou S."/>
            <person name="Poskanzer K.E."/>
            <person name="Rollins M."/>
            <person name="Thuy-Boun P.S."/>
        </authorList>
    </citation>
    <scope>NUCLEOTIDE SEQUENCE [LARGE SCALE GENOMIC DNA]</scope>
    <source>
        <strain evidence="11">F_SG_1</strain>
        <tissue evidence="11">Salivary glands</tissue>
    </source>
</reference>
<dbReference type="InterPro" id="IPR012506">
    <property type="entry name" value="TMEM86B-like"/>
</dbReference>
<evidence type="ECO:0000313" key="11">
    <source>
        <dbReference type="EMBL" id="KAK8787188.1"/>
    </source>
</evidence>
<comment type="catalytic activity">
    <reaction evidence="8">
        <text>a 1-O-(1Z-alkenyl)-sn-glycero-3-phosphocholine + H2O = a 2,3-saturated aldehyde + sn-glycerol 3-phosphocholine</text>
        <dbReference type="Rhea" id="RHEA:22544"/>
        <dbReference type="ChEBI" id="CHEBI:15377"/>
        <dbReference type="ChEBI" id="CHEBI:16870"/>
        <dbReference type="ChEBI" id="CHEBI:73359"/>
        <dbReference type="ChEBI" id="CHEBI:77287"/>
        <dbReference type="EC" id="3.3.2.2"/>
    </reaction>
</comment>
<feature type="transmembrane region" description="Helical" evidence="10">
    <location>
        <begin position="98"/>
        <end position="118"/>
    </location>
</feature>
<keyword evidence="5 10" id="KW-0472">Membrane</keyword>